<dbReference type="SUPFAM" id="SSF48403">
    <property type="entry name" value="Ankyrin repeat"/>
    <property type="match status" value="1"/>
</dbReference>
<dbReference type="InterPro" id="IPR002110">
    <property type="entry name" value="Ankyrin_rpt"/>
</dbReference>
<sequence>MRDNKRRTPLSWATQSGSGAVVKLLLAVDKVDVDVRDNKGRTPLSWAALYRREAVVKLLLATDKVDIDVRDKEGRTPLSWAAQSGSEAANSHGLPVLGFSYLDVAVASYA</sequence>
<accession>A0A0B7KT74</accession>
<dbReference type="PANTHER" id="PTHR24126:SF14">
    <property type="entry name" value="ANK_REP_REGION DOMAIN-CONTAINING PROTEIN"/>
    <property type="match status" value="1"/>
</dbReference>
<name>A0A0B7KT74_BIOOC</name>
<evidence type="ECO:0000313" key="3">
    <source>
        <dbReference type="EMBL" id="CEO58210.1"/>
    </source>
</evidence>
<organism evidence="3">
    <name type="scientific">Bionectria ochroleuca</name>
    <name type="common">Gliocladium roseum</name>
    <dbReference type="NCBI Taxonomy" id="29856"/>
    <lineage>
        <taxon>Eukaryota</taxon>
        <taxon>Fungi</taxon>
        <taxon>Dikarya</taxon>
        <taxon>Ascomycota</taxon>
        <taxon>Pezizomycotina</taxon>
        <taxon>Sordariomycetes</taxon>
        <taxon>Hypocreomycetidae</taxon>
        <taxon>Hypocreales</taxon>
        <taxon>Bionectriaceae</taxon>
        <taxon>Clonostachys</taxon>
    </lineage>
</organism>
<evidence type="ECO:0000256" key="2">
    <source>
        <dbReference type="ARBA" id="ARBA00023043"/>
    </source>
</evidence>
<dbReference type="EMBL" id="CDPU01000591">
    <property type="protein sequence ID" value="CEO58210.1"/>
    <property type="molecule type" value="Genomic_DNA"/>
</dbReference>
<dbReference type="Gene3D" id="1.25.40.20">
    <property type="entry name" value="Ankyrin repeat-containing domain"/>
    <property type="match status" value="2"/>
</dbReference>
<dbReference type="InterPro" id="IPR036770">
    <property type="entry name" value="Ankyrin_rpt-contain_sf"/>
</dbReference>
<dbReference type="Pfam" id="PF12796">
    <property type="entry name" value="Ank_2"/>
    <property type="match status" value="1"/>
</dbReference>
<gene>
    <name evidence="3" type="ORF">BN869_000014268_1</name>
</gene>
<keyword evidence="2" id="KW-0040">ANK repeat</keyword>
<reference evidence="3" key="1">
    <citation type="submission" date="2015-01" db="EMBL/GenBank/DDBJ databases">
        <authorList>
            <person name="Durling Mikael"/>
        </authorList>
    </citation>
    <scope>NUCLEOTIDE SEQUENCE</scope>
</reference>
<protein>
    <submittedName>
        <fullName evidence="3">Uncharacterized protein</fullName>
    </submittedName>
</protein>
<dbReference type="AlphaFoldDB" id="A0A0B7KT74"/>
<dbReference type="PANTHER" id="PTHR24126">
    <property type="entry name" value="ANKYRIN REPEAT, PH AND SEC7 DOMAIN CONTAINING PROTEIN SECG-RELATED"/>
    <property type="match status" value="1"/>
</dbReference>
<evidence type="ECO:0000256" key="1">
    <source>
        <dbReference type="ARBA" id="ARBA00022737"/>
    </source>
</evidence>
<keyword evidence="1" id="KW-0677">Repeat</keyword>
<dbReference type="SMART" id="SM00248">
    <property type="entry name" value="ANK"/>
    <property type="match status" value="2"/>
</dbReference>
<proteinExistence type="predicted"/>